<evidence type="ECO:0000313" key="14">
    <source>
        <dbReference type="EMBL" id="KAB8037951.1"/>
    </source>
</evidence>
<comment type="subcellular location">
    <subcellularLocation>
        <location evidence="2">Membrane</location>
    </subcellularLocation>
</comment>
<dbReference type="InterPro" id="IPR004358">
    <property type="entry name" value="Sig_transdc_His_kin-like_C"/>
</dbReference>
<feature type="transmembrane region" description="Helical" evidence="11">
    <location>
        <begin position="6"/>
        <end position="24"/>
    </location>
</feature>
<dbReference type="RefSeq" id="WP_153421029.1">
    <property type="nucleotide sequence ID" value="NZ_WFLM01000004.1"/>
</dbReference>
<keyword evidence="7" id="KW-0418">Kinase</keyword>
<dbReference type="SMART" id="SM00387">
    <property type="entry name" value="HATPase_c"/>
    <property type="match status" value="1"/>
</dbReference>
<dbReference type="InterPro" id="IPR008207">
    <property type="entry name" value="Sig_transdc_His_kin_Hpt_dom"/>
</dbReference>
<dbReference type="SUPFAM" id="SSF47226">
    <property type="entry name" value="Histidine-containing phosphotransfer domain, HPT domain"/>
    <property type="match status" value="1"/>
</dbReference>
<keyword evidence="8 11" id="KW-1133">Transmembrane helix</keyword>
<evidence type="ECO:0000256" key="9">
    <source>
        <dbReference type="ARBA" id="ARBA00023136"/>
    </source>
</evidence>
<dbReference type="Pfam" id="PF01627">
    <property type="entry name" value="Hpt"/>
    <property type="match status" value="1"/>
</dbReference>
<comment type="catalytic activity">
    <reaction evidence="1">
        <text>ATP + protein L-histidine = ADP + protein N-phospho-L-histidine.</text>
        <dbReference type="EC" id="2.7.13.3"/>
    </reaction>
</comment>
<dbReference type="PRINTS" id="PR00344">
    <property type="entry name" value="BCTRLSENSOR"/>
</dbReference>
<comment type="caution">
    <text evidence="14">The sequence shown here is derived from an EMBL/GenBank/DDBJ whole genome shotgun (WGS) entry which is preliminary data.</text>
</comment>
<dbReference type="AlphaFoldDB" id="A0A6N6VUT3"/>
<evidence type="ECO:0000256" key="5">
    <source>
        <dbReference type="ARBA" id="ARBA00022679"/>
    </source>
</evidence>
<gene>
    <name evidence="14" type="ORF">GCL60_12325</name>
</gene>
<dbReference type="OrthoDB" id="5287347at2"/>
<evidence type="ECO:0000256" key="6">
    <source>
        <dbReference type="ARBA" id="ARBA00022692"/>
    </source>
</evidence>
<organism evidence="14 15">
    <name type="scientific">Silvanigrella paludirubra</name>
    <dbReference type="NCBI Taxonomy" id="2499159"/>
    <lineage>
        <taxon>Bacteria</taxon>
        <taxon>Pseudomonadati</taxon>
        <taxon>Bdellovibrionota</taxon>
        <taxon>Oligoflexia</taxon>
        <taxon>Silvanigrellales</taxon>
        <taxon>Silvanigrellaceae</taxon>
        <taxon>Silvanigrella</taxon>
    </lineage>
</organism>
<dbReference type="GO" id="GO:0000155">
    <property type="term" value="F:phosphorelay sensor kinase activity"/>
    <property type="evidence" value="ECO:0007669"/>
    <property type="project" value="UniProtKB-ARBA"/>
</dbReference>
<dbReference type="PROSITE" id="PS50894">
    <property type="entry name" value="HPT"/>
    <property type="match status" value="1"/>
</dbReference>
<dbReference type="Pfam" id="PF03924">
    <property type="entry name" value="CHASE"/>
    <property type="match status" value="1"/>
</dbReference>
<dbReference type="EMBL" id="WFLM01000004">
    <property type="protein sequence ID" value="KAB8037951.1"/>
    <property type="molecule type" value="Genomic_DNA"/>
</dbReference>
<dbReference type="Gene3D" id="3.30.450.350">
    <property type="entry name" value="CHASE domain"/>
    <property type="match status" value="1"/>
</dbReference>
<keyword evidence="5" id="KW-0808">Transferase</keyword>
<evidence type="ECO:0000259" key="13">
    <source>
        <dbReference type="PROSITE" id="PS50894"/>
    </source>
</evidence>
<dbReference type="PROSITE" id="PS50839">
    <property type="entry name" value="CHASE"/>
    <property type="match status" value="1"/>
</dbReference>
<evidence type="ECO:0000256" key="4">
    <source>
        <dbReference type="ARBA" id="ARBA00022553"/>
    </source>
</evidence>
<dbReference type="InterPro" id="IPR036890">
    <property type="entry name" value="HATPase_C_sf"/>
</dbReference>
<dbReference type="InterPro" id="IPR051315">
    <property type="entry name" value="Bact_Chemotaxis_CheA"/>
</dbReference>
<name>A0A6N6VUT3_9BACT</name>
<protein>
    <recommendedName>
        <fullName evidence="3">histidine kinase</fullName>
        <ecNumber evidence="3">2.7.13.3</ecNumber>
    </recommendedName>
</protein>
<keyword evidence="4 10" id="KW-0597">Phosphoprotein</keyword>
<dbReference type="EC" id="2.7.13.3" evidence="3"/>
<evidence type="ECO:0000256" key="8">
    <source>
        <dbReference type="ARBA" id="ARBA00022989"/>
    </source>
</evidence>
<evidence type="ECO:0000256" key="1">
    <source>
        <dbReference type="ARBA" id="ARBA00000085"/>
    </source>
</evidence>
<feature type="transmembrane region" description="Helical" evidence="11">
    <location>
        <begin position="291"/>
        <end position="315"/>
    </location>
</feature>
<keyword evidence="6 11" id="KW-0812">Transmembrane</keyword>
<reference evidence="14 15" key="1">
    <citation type="submission" date="2019-10" db="EMBL/GenBank/DDBJ databases">
        <title>New species of Slilvanegrellaceae.</title>
        <authorList>
            <person name="Pitt A."/>
            <person name="Hahn M.W."/>
        </authorList>
    </citation>
    <scope>NUCLEOTIDE SEQUENCE [LARGE SCALE GENOMIC DNA]</scope>
    <source>
        <strain evidence="14 15">SP-Ram-0.45-NSY-1</strain>
    </source>
</reference>
<evidence type="ECO:0000256" key="7">
    <source>
        <dbReference type="ARBA" id="ARBA00022777"/>
    </source>
</evidence>
<dbReference type="PANTHER" id="PTHR43395:SF10">
    <property type="entry name" value="CHEMOTAXIS PROTEIN CHEA"/>
    <property type="match status" value="1"/>
</dbReference>
<proteinExistence type="predicted"/>
<dbReference type="Gene3D" id="3.30.450.20">
    <property type="entry name" value="PAS domain"/>
    <property type="match status" value="1"/>
</dbReference>
<feature type="modified residue" description="Phosphohistidine" evidence="10">
    <location>
        <position position="541"/>
    </location>
</feature>
<keyword evidence="9 11" id="KW-0472">Membrane</keyword>
<accession>A0A6N6VUT3</accession>
<feature type="domain" description="CHASE" evidence="12">
    <location>
        <begin position="66"/>
        <end position="222"/>
    </location>
</feature>
<dbReference type="CDD" id="cd00088">
    <property type="entry name" value="HPT"/>
    <property type="match status" value="1"/>
</dbReference>
<keyword evidence="15" id="KW-1185">Reference proteome</keyword>
<evidence type="ECO:0000259" key="12">
    <source>
        <dbReference type="PROSITE" id="PS50839"/>
    </source>
</evidence>
<dbReference type="InterPro" id="IPR006189">
    <property type="entry name" value="CHASE_dom"/>
</dbReference>
<dbReference type="SUPFAM" id="SSF55874">
    <property type="entry name" value="ATPase domain of HSP90 chaperone/DNA topoisomerase II/histidine kinase"/>
    <property type="match status" value="1"/>
</dbReference>
<sequence length="850" mass="97878">MKNMKYTILTILSLVILIILYGSWRYTISVSDSTFQTDTIRIKQSFNQGIKAMEDVSTAFYAFSYLDKDMNQFKFGNFATELMKKNNFLKSVNFYEYVEKSKRTEFENKLQKLKLGKSILEGGDEENSKIGPSAEHEFYLPVIFVNLKAIESSYFGWDIYSDKTKKETLNYIIQTKNIQASKTFLLESGNVAIELFIPVLELNNLNKLSGIIGVTVDLTQLLGEEQWSKGVEITLTTILSGEKTEKDIFRKIDPEVQNKIILSKLYTENYVEKFGQKFGLKFNRFLTIDRINFGIILITLVGCIILFLLSIYLIITYQKLEVSNYKLEDANQFLEERVKERTKELALAHSEIKEILDNLEDGVITVSPDLIIGKTYSPAALKILGIDNLYLKDLKHILFSHLDKHNEEVSRHLFTLGVLKFADDFQWGLSSSDLLKVINININKVQKTLSLKYSPIFLKDQIQKIVLVISDITEVLALRASLAAKNEETSLKETILKENLFSKQENLVTFYKENDLRAESLLNYNEKLNENEASIMLRDLHTIKGSARSVGLKFLAKKVHVIEDALEPIRISLTNKEKISFDINNKELINLNILYKEYRENYKNLFEKNNSYNPSKVAIDIIDSLLIQKNNSIEDIISWISQFKSDSFFSLKNLFISFNDTLNELSLNLNKKIILKLPNWDIYMDNKISISLSEAFTHSLRNALDHGIETIEERKQKGKNEEGLLYMKFEEISNSYLLQIIDDGRGVNLKKVYDIAFEKKLISNSFDSYKEEDIIDLLFAPGFSTKEEISELSGRGIGLDAVRNSCHKFEINCKIVTKNGEGSTFQLFIPKKYIKFMINESNTLKVIKYI</sequence>
<dbReference type="InterPro" id="IPR042240">
    <property type="entry name" value="CHASE_sf"/>
</dbReference>
<feature type="domain" description="HPt" evidence="13">
    <location>
        <begin position="499"/>
        <end position="606"/>
    </location>
</feature>
<dbReference type="FunFam" id="3.30.565.10:FF:000016">
    <property type="entry name" value="Chemotaxis protein CheA, putative"/>
    <property type="match status" value="1"/>
</dbReference>
<dbReference type="GO" id="GO:0016020">
    <property type="term" value="C:membrane"/>
    <property type="evidence" value="ECO:0007669"/>
    <property type="project" value="UniProtKB-SubCell"/>
</dbReference>
<evidence type="ECO:0000256" key="3">
    <source>
        <dbReference type="ARBA" id="ARBA00012438"/>
    </source>
</evidence>
<dbReference type="Pfam" id="PF02518">
    <property type="entry name" value="HATPase_c"/>
    <property type="match status" value="1"/>
</dbReference>
<evidence type="ECO:0000313" key="15">
    <source>
        <dbReference type="Proteomes" id="UP000437748"/>
    </source>
</evidence>
<evidence type="ECO:0000256" key="2">
    <source>
        <dbReference type="ARBA" id="ARBA00004370"/>
    </source>
</evidence>
<dbReference type="Gene3D" id="3.30.565.10">
    <property type="entry name" value="Histidine kinase-like ATPase, C-terminal domain"/>
    <property type="match status" value="1"/>
</dbReference>
<dbReference type="Gene3D" id="1.20.120.160">
    <property type="entry name" value="HPT domain"/>
    <property type="match status" value="1"/>
</dbReference>
<dbReference type="Proteomes" id="UP000437748">
    <property type="component" value="Unassembled WGS sequence"/>
</dbReference>
<evidence type="ECO:0000256" key="10">
    <source>
        <dbReference type="PROSITE-ProRule" id="PRU00110"/>
    </source>
</evidence>
<evidence type="ECO:0000256" key="11">
    <source>
        <dbReference type="SAM" id="Phobius"/>
    </source>
</evidence>
<dbReference type="PANTHER" id="PTHR43395">
    <property type="entry name" value="SENSOR HISTIDINE KINASE CHEA"/>
    <property type="match status" value="1"/>
</dbReference>
<dbReference type="InterPro" id="IPR036641">
    <property type="entry name" value="HPT_dom_sf"/>
</dbReference>
<dbReference type="InterPro" id="IPR003594">
    <property type="entry name" value="HATPase_dom"/>
</dbReference>